<dbReference type="AlphaFoldDB" id="A0A1X7SHW1"/>
<dbReference type="OrthoDB" id="6538161at2759"/>
<dbReference type="OMA" id="HINTMVE"/>
<accession>A0A1X7SHW1</accession>
<dbReference type="EnsemblMetazoa" id="Aqu2.1.01624_001">
    <property type="protein sequence ID" value="Aqu2.1.01624_001"/>
    <property type="gene ID" value="Aqu2.1.01624"/>
</dbReference>
<dbReference type="InParanoid" id="A0A1X7SHW1"/>
<reference evidence="1" key="1">
    <citation type="submission" date="2017-05" db="UniProtKB">
        <authorList>
            <consortium name="EnsemblMetazoa"/>
        </authorList>
    </citation>
    <scope>IDENTIFICATION</scope>
</reference>
<protein>
    <submittedName>
        <fullName evidence="1">Uncharacterized protein</fullName>
    </submittedName>
</protein>
<dbReference type="STRING" id="400682.A0A1X7SHW1"/>
<dbReference type="PRINTS" id="PR01345">
    <property type="entry name" value="CERVTRCPTASE"/>
</dbReference>
<evidence type="ECO:0000313" key="1">
    <source>
        <dbReference type="EnsemblMetazoa" id="Aqu2.1.01624_001"/>
    </source>
</evidence>
<sequence length="228" mass="26722">MTLESESKDDDDNTKISKSINSPKDNILLQKDLDSLSQWSMVSGLDFNALKSFYMSFRKDGASPCEYLLNGSRVKSVSTWRDLGVTFSQSLTWFNHYVHIIQKAYAKLSLVRRTFSVHSPTHVKKMLYLTMVRSQLTYSSQVWRPMLIKDIESLERVQRHATKYILNDWEFNYRSRLVALHLIPLHYFFELQDIIFFVSYLKHPDPSFDIYEFVSFSSSCTRSATHSK</sequence>
<dbReference type="PANTHER" id="PTHR33332">
    <property type="entry name" value="REVERSE TRANSCRIPTASE DOMAIN-CONTAINING PROTEIN"/>
    <property type="match status" value="1"/>
</dbReference>
<name>A0A1X7SHW1_AMPQE</name>
<organism evidence="1">
    <name type="scientific">Amphimedon queenslandica</name>
    <name type="common">Sponge</name>
    <dbReference type="NCBI Taxonomy" id="400682"/>
    <lineage>
        <taxon>Eukaryota</taxon>
        <taxon>Metazoa</taxon>
        <taxon>Porifera</taxon>
        <taxon>Demospongiae</taxon>
        <taxon>Heteroscleromorpha</taxon>
        <taxon>Haplosclerida</taxon>
        <taxon>Niphatidae</taxon>
        <taxon>Amphimedon</taxon>
    </lineage>
</organism>
<proteinExistence type="predicted"/>